<organism evidence="1 2">
    <name type="scientific">Barnesiella viscericola</name>
    <dbReference type="NCBI Taxonomy" id="397865"/>
    <lineage>
        <taxon>Bacteria</taxon>
        <taxon>Pseudomonadati</taxon>
        <taxon>Bacteroidota</taxon>
        <taxon>Bacteroidia</taxon>
        <taxon>Bacteroidales</taxon>
        <taxon>Barnesiellaceae</taxon>
        <taxon>Barnesiella</taxon>
    </lineage>
</organism>
<proteinExistence type="predicted"/>
<protein>
    <recommendedName>
        <fullName evidence="3">DUF3823 domain-containing protein</fullName>
    </recommendedName>
</protein>
<dbReference type="RefSeq" id="WP_272959755.1">
    <property type="nucleotide sequence ID" value="NZ_CALCBV010000001.1"/>
</dbReference>
<gene>
    <name evidence="1" type="ORF">K8U91_09710</name>
</gene>
<evidence type="ECO:0000313" key="1">
    <source>
        <dbReference type="EMBL" id="HJG89725.1"/>
    </source>
</evidence>
<name>A0A921MST7_9BACT</name>
<comment type="caution">
    <text evidence="1">The sequence shown here is derived from an EMBL/GenBank/DDBJ whole genome shotgun (WGS) entry which is preliminary data.</text>
</comment>
<reference evidence="1" key="1">
    <citation type="journal article" date="2021" name="PeerJ">
        <title>Extensive microbial diversity within the chicken gut microbiome revealed by metagenomics and culture.</title>
        <authorList>
            <person name="Gilroy R."/>
            <person name="Ravi A."/>
            <person name="Getino M."/>
            <person name="Pursley I."/>
            <person name="Horton D.L."/>
            <person name="Alikhan N.F."/>
            <person name="Baker D."/>
            <person name="Gharbi K."/>
            <person name="Hall N."/>
            <person name="Watson M."/>
            <person name="Adriaenssens E.M."/>
            <person name="Foster-Nyarko E."/>
            <person name="Jarju S."/>
            <person name="Secka A."/>
            <person name="Antonio M."/>
            <person name="Oren A."/>
            <person name="Chaudhuri R.R."/>
            <person name="La Ragione R."/>
            <person name="Hildebrand F."/>
            <person name="Pallen M.J."/>
        </authorList>
    </citation>
    <scope>NUCLEOTIDE SEQUENCE</scope>
    <source>
        <strain evidence="1">CHK121-7720</strain>
    </source>
</reference>
<sequence length="482" mass="54148">MNKNIIKLLLYVTLTTLLPSCEIDDRIDDLTGGYQGAFIDKNTGDTVYTEYYGAKLNLLDLKYGSAAQPLVYNTLPDGTYRNTKVYPSKYKIWADGPFYALDTIYGDIRQFKEMNLAVIPNVTLQITHITMRLGIMVDITFSYQVNDIGSQSQNVGIVYGTTRYPGQLNAMDESVSNAYTWKRIKNVSDLKGEFTETFYLNPNRTYYFRALGQTASAGDYWNYSNQVTVKSGSVDISELPVEAKQGVTSATSSILQWSFPPIVDKIKISYTDRDGARVEDIFGIDDYSYVANLPQNTATSIKVNLIASDVTGPDQYIEVKTKTLSEPYVPDDKNRPSNIPFFNDLNMKYSLSMNYANLKAAERDPSWLNNPLNHEYFDWWNGWLNNPAFLPTCSDMELFSELRIAGGIKTLVDILPCVNLKKLRIEEGSQFSAGETISSSVDLKVLTKLKRLQTISISPAIPLTEEMFRAAGIPSSVEIIVE</sequence>
<evidence type="ECO:0000313" key="2">
    <source>
        <dbReference type="Proteomes" id="UP000757103"/>
    </source>
</evidence>
<dbReference type="EMBL" id="DYUD01000025">
    <property type="protein sequence ID" value="HJG89725.1"/>
    <property type="molecule type" value="Genomic_DNA"/>
</dbReference>
<accession>A0A921MST7</accession>
<evidence type="ECO:0008006" key="3">
    <source>
        <dbReference type="Google" id="ProtNLM"/>
    </source>
</evidence>
<dbReference type="Gene3D" id="2.60.40.1120">
    <property type="entry name" value="Carboxypeptidase-like, regulatory domain"/>
    <property type="match status" value="1"/>
</dbReference>
<reference evidence="1" key="2">
    <citation type="submission" date="2021-09" db="EMBL/GenBank/DDBJ databases">
        <authorList>
            <person name="Gilroy R."/>
        </authorList>
    </citation>
    <scope>NUCLEOTIDE SEQUENCE</scope>
    <source>
        <strain evidence="1">CHK121-7720</strain>
    </source>
</reference>
<dbReference type="Proteomes" id="UP000757103">
    <property type="component" value="Unassembled WGS sequence"/>
</dbReference>
<dbReference type="AlphaFoldDB" id="A0A921MST7"/>